<proteinExistence type="predicted"/>
<dbReference type="Gene3D" id="1.20.1720.10">
    <property type="entry name" value="Multidrug resistance protein D"/>
    <property type="match status" value="1"/>
</dbReference>
<feature type="region of interest" description="Disordered" evidence="7">
    <location>
        <begin position="479"/>
        <end position="501"/>
    </location>
</feature>
<dbReference type="PANTHER" id="PTHR42718">
    <property type="entry name" value="MAJOR FACILITATOR SUPERFAMILY MULTIDRUG TRANSPORTER MFSC"/>
    <property type="match status" value="1"/>
</dbReference>
<feature type="transmembrane region" description="Helical" evidence="8">
    <location>
        <begin position="81"/>
        <end position="100"/>
    </location>
</feature>
<gene>
    <name evidence="10" type="ORF">FD09_GL001764</name>
</gene>
<keyword evidence="6 8" id="KW-0472">Membrane</keyword>
<evidence type="ECO:0000313" key="11">
    <source>
        <dbReference type="Proteomes" id="UP000051330"/>
    </source>
</evidence>
<feature type="transmembrane region" description="Helical" evidence="8">
    <location>
        <begin position="201"/>
        <end position="220"/>
    </location>
</feature>
<evidence type="ECO:0000256" key="6">
    <source>
        <dbReference type="ARBA" id="ARBA00023136"/>
    </source>
</evidence>
<feature type="transmembrane region" description="Helical" evidence="8">
    <location>
        <begin position="141"/>
        <end position="163"/>
    </location>
</feature>
<dbReference type="PROSITE" id="PS50850">
    <property type="entry name" value="MFS"/>
    <property type="match status" value="1"/>
</dbReference>
<dbReference type="Proteomes" id="UP000051330">
    <property type="component" value="Unassembled WGS sequence"/>
</dbReference>
<name>A0A0R1N1W5_9LACO</name>
<dbReference type="PANTHER" id="PTHR42718:SF24">
    <property type="entry name" value="MAJOR FACILITATOR SUPERFAMILY (MFS) PROFILE DOMAIN-CONTAINING PROTEIN"/>
    <property type="match status" value="1"/>
</dbReference>
<evidence type="ECO:0000256" key="3">
    <source>
        <dbReference type="ARBA" id="ARBA00022475"/>
    </source>
</evidence>
<dbReference type="NCBIfam" id="TIGR00711">
    <property type="entry name" value="efflux_EmrB"/>
    <property type="match status" value="1"/>
</dbReference>
<dbReference type="AlphaFoldDB" id="A0A0R1N1W5"/>
<dbReference type="InterPro" id="IPR011701">
    <property type="entry name" value="MFS"/>
</dbReference>
<dbReference type="InterPro" id="IPR004638">
    <property type="entry name" value="EmrB-like"/>
</dbReference>
<feature type="transmembrane region" description="Helical" evidence="8">
    <location>
        <begin position="334"/>
        <end position="353"/>
    </location>
</feature>
<feature type="transmembrane region" description="Helical" evidence="8">
    <location>
        <begin position="232"/>
        <end position="248"/>
    </location>
</feature>
<keyword evidence="11" id="KW-1185">Reference proteome</keyword>
<dbReference type="InterPro" id="IPR020846">
    <property type="entry name" value="MFS_dom"/>
</dbReference>
<dbReference type="InterPro" id="IPR036259">
    <property type="entry name" value="MFS_trans_sf"/>
</dbReference>
<feature type="transmembrane region" description="Helical" evidence="8">
    <location>
        <begin position="454"/>
        <end position="473"/>
    </location>
</feature>
<sequence length="501" mass="53639">MQVRDNNGRSVNVPMLVATLITGVFITVLNQTILATAFPTLMKAFNISTATVQWLTTGFLMVNGIMIPVSAYLSAKVPTKWLYISAMSVFELGTVIAFLANSFPMLLVARLVQALGVGITMPLLQNIMLSIFPMNKRGTAMGLAGIAIGVAPAIGPTLAGFVIDHFGWRTLFGMIIPVAALVLIASFFFMRNVLPNTDPSIDILSLLESTVGFGALLYGFSEVGNKGWGDPIVLGSIALGVIVIGLFGRRQLHLKNPFVQIRVFANRTFTLSTILGSIANMAMVGAEMVIPLYLQIIHGKSALESGLTLLPGALLIAIMSPVTGAVFDRIGARRLAQLGLFLLAIATVPYAFITATTPSIYITVIYAVRMFGVSMVMMPLTTNGMNALSGEMIRHGTAVNNTVRQVATSMTTAIMVSVLTNVTNSTKPAASLLKSDPLAYKNGFFSATLNGYHAAFWIATGFSAVGWLLAFFLNKKQQQSKDVDVQKITSPDKDKKEAAAQ</sequence>
<feature type="transmembrane region" description="Helical" evidence="8">
    <location>
        <begin position="269"/>
        <end position="294"/>
    </location>
</feature>
<dbReference type="CDD" id="cd17503">
    <property type="entry name" value="MFS_LmrB_MDR_like"/>
    <property type="match status" value="1"/>
</dbReference>
<evidence type="ECO:0000256" key="7">
    <source>
        <dbReference type="SAM" id="MobiDB-lite"/>
    </source>
</evidence>
<dbReference type="SUPFAM" id="SSF103473">
    <property type="entry name" value="MFS general substrate transporter"/>
    <property type="match status" value="1"/>
</dbReference>
<feature type="transmembrane region" description="Helical" evidence="8">
    <location>
        <begin position="12"/>
        <end position="34"/>
    </location>
</feature>
<protein>
    <submittedName>
        <fullName evidence="10">Lincomycin resistance protein LmrB</fullName>
    </submittedName>
</protein>
<accession>A0A0R1N1W5</accession>
<comment type="caution">
    <text evidence="10">The sequence shown here is derived from an EMBL/GenBank/DDBJ whole genome shotgun (WGS) entry which is preliminary data.</text>
</comment>
<keyword evidence="3" id="KW-1003">Cell membrane</keyword>
<keyword evidence="5 8" id="KW-1133">Transmembrane helix</keyword>
<feature type="transmembrane region" description="Helical" evidence="8">
    <location>
        <begin position="106"/>
        <end position="129"/>
    </location>
</feature>
<dbReference type="Pfam" id="PF07690">
    <property type="entry name" value="MFS_1"/>
    <property type="match status" value="1"/>
</dbReference>
<comment type="subcellular location">
    <subcellularLocation>
        <location evidence="1">Cell membrane</location>
        <topology evidence="1">Multi-pass membrane protein</topology>
    </subcellularLocation>
</comment>
<dbReference type="GO" id="GO:0005886">
    <property type="term" value="C:plasma membrane"/>
    <property type="evidence" value="ECO:0007669"/>
    <property type="project" value="UniProtKB-SubCell"/>
</dbReference>
<reference evidence="10 11" key="1">
    <citation type="journal article" date="2015" name="Genome Announc.">
        <title>Expanding the biotechnology potential of lactobacilli through comparative genomics of 213 strains and associated genera.</title>
        <authorList>
            <person name="Sun Z."/>
            <person name="Harris H.M."/>
            <person name="McCann A."/>
            <person name="Guo C."/>
            <person name="Argimon S."/>
            <person name="Zhang W."/>
            <person name="Yang X."/>
            <person name="Jeffery I.B."/>
            <person name="Cooney J.C."/>
            <person name="Kagawa T.F."/>
            <person name="Liu W."/>
            <person name="Song Y."/>
            <person name="Salvetti E."/>
            <person name="Wrobel A."/>
            <person name="Rasinkangas P."/>
            <person name="Parkhill J."/>
            <person name="Rea M.C."/>
            <person name="O'Sullivan O."/>
            <person name="Ritari J."/>
            <person name="Douillard F.P."/>
            <person name="Paul Ross R."/>
            <person name="Yang R."/>
            <person name="Briner A.E."/>
            <person name="Felis G.E."/>
            <person name="de Vos W.M."/>
            <person name="Barrangou R."/>
            <person name="Klaenhammer T.R."/>
            <person name="Caufield P.W."/>
            <person name="Cui Y."/>
            <person name="Zhang H."/>
            <person name="O'Toole P.W."/>
        </authorList>
    </citation>
    <scope>NUCLEOTIDE SEQUENCE [LARGE SCALE GENOMIC DNA]</scope>
    <source>
        <strain evidence="10 11">DSM 12744</strain>
    </source>
</reference>
<evidence type="ECO:0000256" key="4">
    <source>
        <dbReference type="ARBA" id="ARBA00022692"/>
    </source>
</evidence>
<keyword evidence="2" id="KW-0813">Transport</keyword>
<organism evidence="10 11">
    <name type="scientific">Schleiferilactobacillus perolens DSM 12744</name>
    <dbReference type="NCBI Taxonomy" id="1423792"/>
    <lineage>
        <taxon>Bacteria</taxon>
        <taxon>Bacillati</taxon>
        <taxon>Bacillota</taxon>
        <taxon>Bacilli</taxon>
        <taxon>Lactobacillales</taxon>
        <taxon>Lactobacillaceae</taxon>
        <taxon>Schleiferilactobacillus</taxon>
    </lineage>
</organism>
<feature type="transmembrane region" description="Helical" evidence="8">
    <location>
        <begin position="169"/>
        <end position="189"/>
    </location>
</feature>
<evidence type="ECO:0000256" key="8">
    <source>
        <dbReference type="SAM" id="Phobius"/>
    </source>
</evidence>
<dbReference type="EMBL" id="AZEC01000003">
    <property type="protein sequence ID" value="KRL13737.1"/>
    <property type="molecule type" value="Genomic_DNA"/>
</dbReference>
<evidence type="ECO:0000259" key="9">
    <source>
        <dbReference type="PROSITE" id="PS50850"/>
    </source>
</evidence>
<evidence type="ECO:0000256" key="2">
    <source>
        <dbReference type="ARBA" id="ARBA00022448"/>
    </source>
</evidence>
<evidence type="ECO:0000256" key="1">
    <source>
        <dbReference type="ARBA" id="ARBA00004651"/>
    </source>
</evidence>
<dbReference type="OrthoDB" id="9816041at2"/>
<evidence type="ECO:0000256" key="5">
    <source>
        <dbReference type="ARBA" id="ARBA00022989"/>
    </source>
</evidence>
<dbReference type="PRINTS" id="PR01036">
    <property type="entry name" value="TCRTETB"/>
</dbReference>
<feature type="transmembrane region" description="Helical" evidence="8">
    <location>
        <begin position="306"/>
        <end position="327"/>
    </location>
</feature>
<keyword evidence="4 8" id="KW-0812">Transmembrane</keyword>
<feature type="transmembrane region" description="Helical" evidence="8">
    <location>
        <begin position="54"/>
        <end position="74"/>
    </location>
</feature>
<feature type="domain" description="Major facilitator superfamily (MFS) profile" evidence="9">
    <location>
        <begin position="16"/>
        <end position="478"/>
    </location>
</feature>
<dbReference type="STRING" id="1423792.FD09_GL001764"/>
<dbReference type="PATRIC" id="fig|1423792.3.peg.1788"/>
<dbReference type="RefSeq" id="WP_057818585.1">
    <property type="nucleotide sequence ID" value="NZ_AZEC01000003.1"/>
</dbReference>
<dbReference type="GO" id="GO:0022857">
    <property type="term" value="F:transmembrane transporter activity"/>
    <property type="evidence" value="ECO:0007669"/>
    <property type="project" value="InterPro"/>
</dbReference>
<evidence type="ECO:0000313" key="10">
    <source>
        <dbReference type="EMBL" id="KRL13737.1"/>
    </source>
</evidence>
<dbReference type="Gene3D" id="1.20.1250.20">
    <property type="entry name" value="MFS general substrate transporter like domains"/>
    <property type="match status" value="1"/>
</dbReference>